<feature type="domain" description="HTH marR-type" evidence="4">
    <location>
        <begin position="3"/>
        <end position="140"/>
    </location>
</feature>
<dbReference type="PANTHER" id="PTHR33164:SF64">
    <property type="entry name" value="TRANSCRIPTIONAL REGULATOR SLYA"/>
    <property type="match status" value="1"/>
</dbReference>
<evidence type="ECO:0000256" key="1">
    <source>
        <dbReference type="ARBA" id="ARBA00023015"/>
    </source>
</evidence>
<keyword evidence="6" id="KW-1185">Reference proteome</keyword>
<dbReference type="STRING" id="582675.SAMN05192565_13523"/>
<evidence type="ECO:0000313" key="5">
    <source>
        <dbReference type="EMBL" id="SFH10191.1"/>
    </source>
</evidence>
<dbReference type="GO" id="GO:0003677">
    <property type="term" value="F:DNA binding"/>
    <property type="evidence" value="ECO:0007669"/>
    <property type="project" value="UniProtKB-KW"/>
</dbReference>
<dbReference type="SMART" id="SM00347">
    <property type="entry name" value="HTH_MARR"/>
    <property type="match status" value="1"/>
</dbReference>
<name>A0A1I2XDU5_9HYPH</name>
<organism evidence="5 6">
    <name type="scientific">Methylobacterium gossipiicola</name>
    <dbReference type="NCBI Taxonomy" id="582675"/>
    <lineage>
        <taxon>Bacteria</taxon>
        <taxon>Pseudomonadati</taxon>
        <taxon>Pseudomonadota</taxon>
        <taxon>Alphaproteobacteria</taxon>
        <taxon>Hyphomicrobiales</taxon>
        <taxon>Methylobacteriaceae</taxon>
        <taxon>Methylobacterium</taxon>
    </lineage>
</organism>
<dbReference type="OrthoDB" id="7427954at2"/>
<keyword evidence="1" id="KW-0805">Transcription regulation</keyword>
<evidence type="ECO:0000256" key="3">
    <source>
        <dbReference type="ARBA" id="ARBA00023163"/>
    </source>
</evidence>
<dbReference type="InterPro" id="IPR036390">
    <property type="entry name" value="WH_DNA-bd_sf"/>
</dbReference>
<dbReference type="Proteomes" id="UP000199229">
    <property type="component" value="Unassembled WGS sequence"/>
</dbReference>
<evidence type="ECO:0000313" key="6">
    <source>
        <dbReference type="Proteomes" id="UP000199229"/>
    </source>
</evidence>
<dbReference type="PRINTS" id="PR00598">
    <property type="entry name" value="HTHMARR"/>
</dbReference>
<dbReference type="EMBL" id="FOPM01000035">
    <property type="protein sequence ID" value="SFH10191.1"/>
    <property type="molecule type" value="Genomic_DNA"/>
</dbReference>
<dbReference type="AlphaFoldDB" id="A0A1I2XDU5"/>
<accession>A0A1I2XDU5</accession>
<dbReference type="InterPro" id="IPR000835">
    <property type="entry name" value="HTH_MarR-typ"/>
</dbReference>
<evidence type="ECO:0000259" key="4">
    <source>
        <dbReference type="PROSITE" id="PS50995"/>
    </source>
</evidence>
<evidence type="ECO:0000256" key="2">
    <source>
        <dbReference type="ARBA" id="ARBA00023125"/>
    </source>
</evidence>
<dbReference type="SUPFAM" id="SSF46785">
    <property type="entry name" value="Winged helix' DNA-binding domain"/>
    <property type="match status" value="1"/>
</dbReference>
<keyword evidence="2" id="KW-0238">DNA-binding</keyword>
<dbReference type="InterPro" id="IPR036388">
    <property type="entry name" value="WH-like_DNA-bd_sf"/>
</dbReference>
<dbReference type="Pfam" id="PF12802">
    <property type="entry name" value="MarR_2"/>
    <property type="match status" value="1"/>
</dbReference>
<sequence>MNRRELSRAYPQTLLVTGRQWRRLADRVAERHGLSEATALPLVMIARSGNAARQHALAEAMGIEGPSLMRPLDRCEKAGLVVRAVDPGDRRAKVLGLALEGERFVAGMEIELDRSRAAMFGDVDPDEPRASLRVFRTVRDFAARAAAAAPGMREAAV</sequence>
<dbReference type="PANTHER" id="PTHR33164">
    <property type="entry name" value="TRANSCRIPTIONAL REGULATOR, MARR FAMILY"/>
    <property type="match status" value="1"/>
</dbReference>
<dbReference type="GO" id="GO:0003700">
    <property type="term" value="F:DNA-binding transcription factor activity"/>
    <property type="evidence" value="ECO:0007669"/>
    <property type="project" value="InterPro"/>
</dbReference>
<dbReference type="GO" id="GO:0006950">
    <property type="term" value="P:response to stress"/>
    <property type="evidence" value="ECO:0007669"/>
    <property type="project" value="TreeGrafter"/>
</dbReference>
<gene>
    <name evidence="5" type="ORF">SAMN05192565_13523</name>
</gene>
<dbReference type="Gene3D" id="1.10.10.10">
    <property type="entry name" value="Winged helix-like DNA-binding domain superfamily/Winged helix DNA-binding domain"/>
    <property type="match status" value="1"/>
</dbReference>
<protein>
    <submittedName>
        <fullName evidence="5">MarR family transcriptional regulator, transcriptional regulator for hemolysin</fullName>
    </submittedName>
</protein>
<reference evidence="6" key="1">
    <citation type="submission" date="2016-10" db="EMBL/GenBank/DDBJ databases">
        <authorList>
            <person name="Varghese N."/>
            <person name="Submissions S."/>
        </authorList>
    </citation>
    <scope>NUCLEOTIDE SEQUENCE [LARGE SCALE GENOMIC DNA]</scope>
    <source>
        <strain evidence="6">Gh-105</strain>
    </source>
</reference>
<dbReference type="RefSeq" id="WP_091975161.1">
    <property type="nucleotide sequence ID" value="NZ_FOPM01000035.1"/>
</dbReference>
<dbReference type="InterPro" id="IPR039422">
    <property type="entry name" value="MarR/SlyA-like"/>
</dbReference>
<dbReference type="PROSITE" id="PS50995">
    <property type="entry name" value="HTH_MARR_2"/>
    <property type="match status" value="1"/>
</dbReference>
<keyword evidence="3" id="KW-0804">Transcription</keyword>
<proteinExistence type="predicted"/>